<dbReference type="STRING" id="1173020.Cha6605_3476"/>
<proteinExistence type="predicted"/>
<dbReference type="EMBL" id="CP003600">
    <property type="protein sequence ID" value="AFY94468.1"/>
    <property type="molecule type" value="Genomic_DNA"/>
</dbReference>
<keyword evidence="2" id="KW-1185">Reference proteome</keyword>
<organism evidence="1 2">
    <name type="scientific">Chamaesiphon minutus (strain ATCC 27169 / PCC 6605)</name>
    <dbReference type="NCBI Taxonomy" id="1173020"/>
    <lineage>
        <taxon>Bacteria</taxon>
        <taxon>Bacillati</taxon>
        <taxon>Cyanobacteriota</taxon>
        <taxon>Cyanophyceae</taxon>
        <taxon>Gomontiellales</taxon>
        <taxon>Chamaesiphonaceae</taxon>
        <taxon>Chamaesiphon</taxon>
    </lineage>
</organism>
<dbReference type="RefSeq" id="WP_015160597.1">
    <property type="nucleotide sequence ID" value="NC_019697.1"/>
</dbReference>
<protein>
    <recommendedName>
        <fullName evidence="3">Pentapeptide repeat protein</fullName>
    </recommendedName>
</protein>
<dbReference type="Gene3D" id="2.160.20.80">
    <property type="entry name" value="E3 ubiquitin-protein ligase SopA"/>
    <property type="match status" value="1"/>
</dbReference>
<accession>K9UII9</accession>
<dbReference type="Proteomes" id="UP000010366">
    <property type="component" value="Chromosome"/>
</dbReference>
<sequence length="74" mass="8290">MRNVNFTRCNLTGAEISHSPDFDGPYFFKCTFSDTILPDGNIAVDDSFEIGDSSYFAECIFNNTYLSDADIDDI</sequence>
<evidence type="ECO:0008006" key="3">
    <source>
        <dbReference type="Google" id="ProtNLM"/>
    </source>
</evidence>
<name>K9UII9_CHAP6</name>
<gene>
    <name evidence="1" type="ORF">Cha6605_3476</name>
</gene>
<evidence type="ECO:0000313" key="1">
    <source>
        <dbReference type="EMBL" id="AFY94468.1"/>
    </source>
</evidence>
<dbReference type="AlphaFoldDB" id="K9UII9"/>
<dbReference type="InterPro" id="IPR001646">
    <property type="entry name" value="5peptide_repeat"/>
</dbReference>
<dbReference type="HOGENOM" id="CLU_2680981_0_0_3"/>
<reference evidence="1 2" key="1">
    <citation type="submission" date="2012-05" db="EMBL/GenBank/DDBJ databases">
        <title>Finished chromosome of genome of Chamaesiphon sp. PCC 6605.</title>
        <authorList>
            <consortium name="US DOE Joint Genome Institute"/>
            <person name="Gugger M."/>
            <person name="Coursin T."/>
            <person name="Rippka R."/>
            <person name="Tandeau De Marsac N."/>
            <person name="Huntemann M."/>
            <person name="Wei C.-L."/>
            <person name="Han J."/>
            <person name="Detter J.C."/>
            <person name="Han C."/>
            <person name="Tapia R."/>
            <person name="Chen A."/>
            <person name="Kyrpides N."/>
            <person name="Mavromatis K."/>
            <person name="Markowitz V."/>
            <person name="Szeto E."/>
            <person name="Ivanova N."/>
            <person name="Pagani I."/>
            <person name="Pati A."/>
            <person name="Goodwin L."/>
            <person name="Nordberg H.P."/>
            <person name="Cantor M.N."/>
            <person name="Hua S.X."/>
            <person name="Woyke T."/>
            <person name="Kerfeld C.A."/>
        </authorList>
    </citation>
    <scope>NUCLEOTIDE SEQUENCE [LARGE SCALE GENOMIC DNA]</scope>
    <source>
        <strain evidence="2">ATCC 27169 / PCC 6605</strain>
    </source>
</reference>
<evidence type="ECO:0000313" key="2">
    <source>
        <dbReference type="Proteomes" id="UP000010366"/>
    </source>
</evidence>
<dbReference type="KEGG" id="cmp:Cha6605_3476"/>
<dbReference type="Pfam" id="PF00805">
    <property type="entry name" value="Pentapeptide"/>
    <property type="match status" value="1"/>
</dbReference>
<dbReference type="SUPFAM" id="SSF141571">
    <property type="entry name" value="Pentapeptide repeat-like"/>
    <property type="match status" value="1"/>
</dbReference>